<comment type="caution">
    <text evidence="4">The sequence shown here is derived from an EMBL/GenBank/DDBJ whole genome shotgun (WGS) entry which is preliminary data.</text>
</comment>
<dbReference type="SUPFAM" id="SSF88713">
    <property type="entry name" value="Glycoside hydrolase/deacetylase"/>
    <property type="match status" value="1"/>
</dbReference>
<protein>
    <submittedName>
        <fullName evidence="4">Polysaccharide deacetylase family protein</fullName>
    </submittedName>
</protein>
<keyword evidence="2" id="KW-0732">Signal</keyword>
<evidence type="ECO:0000259" key="3">
    <source>
        <dbReference type="PROSITE" id="PS51677"/>
    </source>
</evidence>
<dbReference type="Proteomes" id="UP000444318">
    <property type="component" value="Unassembled WGS sequence"/>
</dbReference>
<proteinExistence type="predicted"/>
<evidence type="ECO:0000313" key="4">
    <source>
        <dbReference type="EMBL" id="MQA18353.1"/>
    </source>
</evidence>
<evidence type="ECO:0000256" key="2">
    <source>
        <dbReference type="ARBA" id="ARBA00022729"/>
    </source>
</evidence>
<dbReference type="InterPro" id="IPR011330">
    <property type="entry name" value="Glyco_hydro/deAcase_b/a-brl"/>
</dbReference>
<dbReference type="RefSeq" id="WP_152801317.1">
    <property type="nucleotide sequence ID" value="NZ_WHUF01000001.1"/>
</dbReference>
<comment type="subcellular location">
    <subcellularLocation>
        <location evidence="1">Secreted</location>
    </subcellularLocation>
</comment>
<dbReference type="InterPro" id="IPR002509">
    <property type="entry name" value="NODB_dom"/>
</dbReference>
<accession>A0A843S813</accession>
<feature type="domain" description="NodB homology" evidence="3">
    <location>
        <begin position="61"/>
        <end position="296"/>
    </location>
</feature>
<evidence type="ECO:0000256" key="1">
    <source>
        <dbReference type="ARBA" id="ARBA00004613"/>
    </source>
</evidence>
<dbReference type="PROSITE" id="PS51677">
    <property type="entry name" value="NODB"/>
    <property type="match status" value="1"/>
</dbReference>
<dbReference type="GO" id="GO:0005576">
    <property type="term" value="C:extracellular region"/>
    <property type="evidence" value="ECO:0007669"/>
    <property type="project" value="UniProtKB-SubCell"/>
</dbReference>
<dbReference type="Pfam" id="PF01522">
    <property type="entry name" value="Polysacc_deac_1"/>
    <property type="match status" value="1"/>
</dbReference>
<dbReference type="AlphaFoldDB" id="A0A843S813"/>
<dbReference type="GO" id="GO:0005975">
    <property type="term" value="P:carbohydrate metabolic process"/>
    <property type="evidence" value="ECO:0007669"/>
    <property type="project" value="InterPro"/>
</dbReference>
<dbReference type="PANTHER" id="PTHR34216">
    <property type="match status" value="1"/>
</dbReference>
<organism evidence="4 5">
    <name type="scientific">Rugamonas rivuli</name>
    <dbReference type="NCBI Taxonomy" id="2743358"/>
    <lineage>
        <taxon>Bacteria</taxon>
        <taxon>Pseudomonadati</taxon>
        <taxon>Pseudomonadota</taxon>
        <taxon>Betaproteobacteria</taxon>
        <taxon>Burkholderiales</taxon>
        <taxon>Oxalobacteraceae</taxon>
        <taxon>Telluria group</taxon>
        <taxon>Rugamonas</taxon>
    </lineage>
</organism>
<dbReference type="InterPro" id="IPR051398">
    <property type="entry name" value="Polysacch_Deacetylase"/>
</dbReference>
<name>A0A843S813_9BURK</name>
<dbReference type="Gene3D" id="3.20.20.370">
    <property type="entry name" value="Glycoside hydrolase/deacetylase"/>
    <property type="match status" value="1"/>
</dbReference>
<sequence>MSRRLSILVYHRVLAQPDPLLPELPDARLFDRHMALLKRCFRVLPVSEAITRLHQGTLPAWAACITFDDGYADNAEWALPVLQRHGLSAAFFIASDYLNGGRMWNDDVIAGVRHAQQQVLEIPAPGCAALPVQTLRQKQLAVDRLLDALKYLPPRQRHDLARGMAPAPAEELMMRAHQLRQLQAAGMEIGAHTASHPILARLPDADALADIVRGKTALEAITQTPVTLFAYPNGKPGLDYDQRHVAMVKATGFTAAFSTVSGAADAASDPLQLPRYTPWEQDRPRFLLRLLANRRI</sequence>
<dbReference type="EMBL" id="WHUF01000001">
    <property type="protein sequence ID" value="MQA18353.1"/>
    <property type="molecule type" value="Genomic_DNA"/>
</dbReference>
<dbReference type="GO" id="GO:0016810">
    <property type="term" value="F:hydrolase activity, acting on carbon-nitrogen (but not peptide) bonds"/>
    <property type="evidence" value="ECO:0007669"/>
    <property type="project" value="InterPro"/>
</dbReference>
<evidence type="ECO:0000313" key="5">
    <source>
        <dbReference type="Proteomes" id="UP000444318"/>
    </source>
</evidence>
<keyword evidence="5" id="KW-1185">Reference proteome</keyword>
<dbReference type="CDD" id="cd10918">
    <property type="entry name" value="CE4_NodB_like_5s_6s"/>
    <property type="match status" value="1"/>
</dbReference>
<reference evidence="4 5" key="1">
    <citation type="submission" date="2019-10" db="EMBL/GenBank/DDBJ databases">
        <title>Two novel species isolated from a subtropical stream in China.</title>
        <authorList>
            <person name="Lu H."/>
        </authorList>
    </citation>
    <scope>NUCLEOTIDE SEQUENCE [LARGE SCALE GENOMIC DNA]</scope>
    <source>
        <strain evidence="4 5">FT103W</strain>
    </source>
</reference>
<dbReference type="PANTHER" id="PTHR34216:SF3">
    <property type="entry name" value="POLY-BETA-1,6-N-ACETYL-D-GLUCOSAMINE N-DEACETYLASE"/>
    <property type="match status" value="1"/>
</dbReference>
<gene>
    <name evidence="4" type="ORF">GEV01_02370</name>
</gene>